<evidence type="ECO:0000313" key="3">
    <source>
        <dbReference type="Proteomes" id="UP000230066"/>
    </source>
</evidence>
<dbReference type="AlphaFoldDB" id="A0A4E0QXU1"/>
<dbReference type="EMBL" id="JXXN02018193">
    <property type="protein sequence ID" value="THD17991.1"/>
    <property type="molecule type" value="Genomic_DNA"/>
</dbReference>
<gene>
    <name evidence="2" type="ORF">D915_011101</name>
</gene>
<evidence type="ECO:0000313" key="2">
    <source>
        <dbReference type="EMBL" id="THD17991.1"/>
    </source>
</evidence>
<feature type="region of interest" description="Disordered" evidence="1">
    <location>
        <begin position="61"/>
        <end position="101"/>
    </location>
</feature>
<comment type="caution">
    <text evidence="2">The sequence shown here is derived from an EMBL/GenBank/DDBJ whole genome shotgun (WGS) entry which is preliminary data.</text>
</comment>
<keyword evidence="3" id="KW-1185">Reference proteome</keyword>
<sequence>MRKERKINSILCKPRSSRKLSRHPKKRLNRKHELSQWNPSPADVAEDKPVYTTEKEAVELNPVPRPRGRGGPRAFRGGRGFGPRAEPAEWSQEPQGDLNVE</sequence>
<reference evidence="2" key="1">
    <citation type="submission" date="2019-03" db="EMBL/GenBank/DDBJ databases">
        <title>Improved annotation for the trematode Fasciola hepatica.</title>
        <authorList>
            <person name="Choi Y.-J."/>
            <person name="Martin J."/>
            <person name="Mitreva M."/>
        </authorList>
    </citation>
    <scope>NUCLEOTIDE SEQUENCE [LARGE SCALE GENOMIC DNA]</scope>
</reference>
<accession>A0A4E0QXU1</accession>
<feature type="compositionally biased region" description="Basic residues" evidence="1">
    <location>
        <begin position="15"/>
        <end position="30"/>
    </location>
</feature>
<evidence type="ECO:0000256" key="1">
    <source>
        <dbReference type="SAM" id="MobiDB-lite"/>
    </source>
</evidence>
<organism evidence="2 3">
    <name type="scientific">Fasciola hepatica</name>
    <name type="common">Liver fluke</name>
    <dbReference type="NCBI Taxonomy" id="6192"/>
    <lineage>
        <taxon>Eukaryota</taxon>
        <taxon>Metazoa</taxon>
        <taxon>Spiralia</taxon>
        <taxon>Lophotrochozoa</taxon>
        <taxon>Platyhelminthes</taxon>
        <taxon>Trematoda</taxon>
        <taxon>Digenea</taxon>
        <taxon>Plagiorchiida</taxon>
        <taxon>Echinostomata</taxon>
        <taxon>Echinostomatoidea</taxon>
        <taxon>Fasciolidae</taxon>
        <taxon>Fasciola</taxon>
    </lineage>
</organism>
<protein>
    <submittedName>
        <fullName evidence="2">Uncharacterized protein</fullName>
    </submittedName>
</protein>
<feature type="region of interest" description="Disordered" evidence="1">
    <location>
        <begin position="1"/>
        <end position="47"/>
    </location>
</feature>
<name>A0A4E0QXU1_FASHE</name>
<dbReference type="Proteomes" id="UP000230066">
    <property type="component" value="Unassembled WGS sequence"/>
</dbReference>
<proteinExistence type="predicted"/>